<gene>
    <name evidence="14" type="ORF">N7456_003791</name>
</gene>
<dbReference type="CDD" id="cd18579">
    <property type="entry name" value="ABC_6TM_ABCC_D1"/>
    <property type="match status" value="1"/>
</dbReference>
<dbReference type="GO" id="GO:0005524">
    <property type="term" value="F:ATP binding"/>
    <property type="evidence" value="ECO:0007669"/>
    <property type="project" value="UniProtKB-KW"/>
</dbReference>
<dbReference type="OrthoDB" id="6500128at2759"/>
<evidence type="ECO:0000256" key="8">
    <source>
        <dbReference type="ARBA" id="ARBA00022989"/>
    </source>
</evidence>
<sequence length="1467" mass="161962">MSCPLGSDREFGPRVHSGCRSFDFTLEFEDCILACLPAAVFLALSTTSIAFLSSRPIVYSLGSKFLWSKLTALLGIFAAQLAYLVIRVQKNSLSTDASLAADILCPVATLVSGVLSYLGHRRSQRSSTVLNLYLSILTLLGIARTRTLWLLAPSTEGQAAAIAISVALAFSILALVLESVDSKAKKSRSDCTVEKAHLAPEQYSSFWSRTSFFWLASTFKKGYTRVISLNDLPPLDTTLKSDEVLDKLTSTWATYDHRGRNSLLYACFQANVISFISAITPRLFVTGFTFAQPFLINATLDFIEQTHHDKNFAKGLVGSWAIVYVGLAASTSIYQYQNFRFVTKLRGSLITLIYQRTLQTRSADLGEITAVSLMGTDVERIVASLEMFHDTWGSLLEIGIASWLLGRQVSLACIAPLALILVFIAATSRISFYLKDTQVKWIEKVQKRLRATSAMLGDMKAMKMLGLSRKMLTLIQDLRIEEINTSHSYRKYFIAMIMLSLTPLNLAPVITFGVYIIIALYWKHDSLFTAQAFTSLSLITLLTTPVIVFIQGLPQVIQCIGNFDRIQEFCNYMPEWDANDDRVVEKEKDECIKLEGGDFAWNTASPLAVLKDISVDIKRGTITAIVGPVGSGKSSLLNALLRELVPICSSNMSSNQVMSGQKIQRGQKEEMAYCSQQAWLENGTIRQNIIGASPWDQKWYGRVLYACGLEDDLERLGKGDYTEVGSKGMNLSGGQKQRVALARSVYSRRNIILLDDVFSGMDAHTIKSVSARLFGRVSGILREHKTTVVLTTHNDKIIGMADTVIVLDNGKVVNVNSPESLLQAGSAFMKRLGLSESEFSDQEIAAEESHPQLIEQIITHPHGTCEIAVREWDATWATESLESETHQDKRRKSGDASIYSYYVASSGYFAVIMYLLSMALWIFCIEFSTIWVDWWSAANSKKPNQNLGMYMGVYIMLGVVGTIAACISAWFAIISIISNSANKLHYDLLKATLRFSEDMELIDMVLPTTALNYTSTLISVFAQIIILAVFSRSLAVALPIIFGFLYILQRFYLQTSRQMRLLMIEAKGPLYTLFSEAESTQGPTGSGARSAGDGAITIRAFGWQAFYQSRASTLVDQSQRPMYMQICVQNWLSFVMNLTTGILAVIIVATVVNWEKKLDISAGGVGVSLVIIIGMSETLGRLIKEWTKLESSIGAVARVKRFVAETEQEEGGDILANPPVDNSDMTGSIEFVNVVARFRPGTEAVLKGVTLSVHPGDHMAVCGRSGSGKTSLIMSLLRMIDTTSGHILLDGVDIRSLPSAEDVRSHINVVPQDPFILPGATIRFSIDTLCTALDDEIVYALKRVGLEQLIQGPNSLDQRVEDLALSMGQTQLLCFARAIIKRKSSKILVLDEATSSLDSEAESLIQDIVDTEFKDCTVISVMHRLTHVRSYNKVALLDSGSIVEFGEPSTLLEGNTQFADLYRSSLK</sequence>
<evidence type="ECO:0000313" key="14">
    <source>
        <dbReference type="EMBL" id="KAJ5107116.1"/>
    </source>
</evidence>
<evidence type="ECO:0000256" key="2">
    <source>
        <dbReference type="ARBA" id="ARBA00009726"/>
    </source>
</evidence>
<feature type="transmembrane region" description="Helical" evidence="11">
    <location>
        <begin position="98"/>
        <end position="118"/>
    </location>
</feature>
<feature type="transmembrane region" description="Helical" evidence="11">
    <location>
        <begin position="1010"/>
        <end position="1030"/>
    </location>
</feature>
<evidence type="ECO:0000256" key="9">
    <source>
        <dbReference type="ARBA" id="ARBA00023136"/>
    </source>
</evidence>
<dbReference type="InterPro" id="IPR036640">
    <property type="entry name" value="ABC1_TM_sf"/>
</dbReference>
<feature type="transmembrane region" description="Helical" evidence="11">
    <location>
        <begin position="31"/>
        <end position="53"/>
    </location>
</feature>
<dbReference type="Gene3D" id="3.40.50.300">
    <property type="entry name" value="P-loop containing nucleotide triphosphate hydrolases"/>
    <property type="match status" value="2"/>
</dbReference>
<feature type="transmembrane region" description="Helical" evidence="11">
    <location>
        <begin position="158"/>
        <end position="177"/>
    </location>
</feature>
<dbReference type="Pfam" id="PF00005">
    <property type="entry name" value="ABC_tran"/>
    <property type="match status" value="2"/>
</dbReference>
<feature type="domain" description="ABC transmembrane type-1" evidence="13">
    <location>
        <begin position="283"/>
        <end position="558"/>
    </location>
</feature>
<dbReference type="SUPFAM" id="SSF90123">
    <property type="entry name" value="ABC transporter transmembrane region"/>
    <property type="match status" value="2"/>
</dbReference>
<dbReference type="InterPro" id="IPR044746">
    <property type="entry name" value="ABCC_6TM_D1"/>
</dbReference>
<comment type="caution">
    <text evidence="14">The sequence shown here is derived from an EMBL/GenBank/DDBJ whole genome shotgun (WGS) entry which is preliminary data.</text>
</comment>
<keyword evidence="9 11" id="KW-0472">Membrane</keyword>
<reference evidence="14" key="1">
    <citation type="submission" date="2022-11" db="EMBL/GenBank/DDBJ databases">
        <authorList>
            <person name="Petersen C."/>
        </authorList>
    </citation>
    <scope>NUCLEOTIDE SEQUENCE</scope>
    <source>
        <strain evidence="14">IBT 30069</strain>
    </source>
</reference>
<dbReference type="InterPro" id="IPR011527">
    <property type="entry name" value="ABC1_TM_dom"/>
</dbReference>
<evidence type="ECO:0000256" key="3">
    <source>
        <dbReference type="ARBA" id="ARBA00022448"/>
    </source>
</evidence>
<feature type="domain" description="ABC transporter" evidence="12">
    <location>
        <begin position="1229"/>
        <end position="1464"/>
    </location>
</feature>
<comment type="subcellular location">
    <subcellularLocation>
        <location evidence="1">Cell membrane</location>
        <topology evidence="1">Multi-pass membrane protein</topology>
    </subcellularLocation>
</comment>
<dbReference type="CDD" id="cd18580">
    <property type="entry name" value="ABC_6TM_ABCC_D2"/>
    <property type="match status" value="1"/>
</dbReference>
<keyword evidence="4" id="KW-1003">Cell membrane</keyword>
<dbReference type="InterPro" id="IPR027417">
    <property type="entry name" value="P-loop_NTPase"/>
</dbReference>
<dbReference type="Pfam" id="PF00664">
    <property type="entry name" value="ABC_membrane"/>
    <property type="match status" value="1"/>
</dbReference>
<evidence type="ECO:0000256" key="7">
    <source>
        <dbReference type="ARBA" id="ARBA00022840"/>
    </source>
</evidence>
<name>A0A9W9KIK9_9EURO</name>
<keyword evidence="15" id="KW-1185">Reference proteome</keyword>
<dbReference type="FunFam" id="1.20.1560.10:FF:000055">
    <property type="entry name" value="ABC multidrug transporter (Eurofung)"/>
    <property type="match status" value="1"/>
</dbReference>
<evidence type="ECO:0000313" key="15">
    <source>
        <dbReference type="Proteomes" id="UP001149165"/>
    </source>
</evidence>
<feature type="transmembrane region" description="Helical" evidence="11">
    <location>
        <begin position="130"/>
        <end position="152"/>
    </location>
</feature>
<keyword evidence="3" id="KW-0813">Transport</keyword>
<dbReference type="InterPro" id="IPR003593">
    <property type="entry name" value="AAA+_ATPase"/>
</dbReference>
<keyword evidence="5 11" id="KW-0812">Transmembrane</keyword>
<feature type="domain" description="ABC transmembrane type-1" evidence="13">
    <location>
        <begin position="909"/>
        <end position="1191"/>
    </location>
</feature>
<dbReference type="FunFam" id="3.40.50.300:FF:002145">
    <property type="entry name" value="ABC transporter (MsbA subfamily)"/>
    <property type="match status" value="1"/>
</dbReference>
<dbReference type="GO" id="GO:0140359">
    <property type="term" value="F:ABC-type transporter activity"/>
    <property type="evidence" value="ECO:0007669"/>
    <property type="project" value="InterPro"/>
</dbReference>
<reference evidence="14" key="2">
    <citation type="journal article" date="2023" name="IMA Fungus">
        <title>Comparative genomic study of the Penicillium genus elucidates a diverse pangenome and 15 lateral gene transfer events.</title>
        <authorList>
            <person name="Petersen C."/>
            <person name="Sorensen T."/>
            <person name="Nielsen M.R."/>
            <person name="Sondergaard T.E."/>
            <person name="Sorensen J.L."/>
            <person name="Fitzpatrick D.A."/>
            <person name="Frisvad J.C."/>
            <person name="Nielsen K.L."/>
        </authorList>
    </citation>
    <scope>NUCLEOTIDE SEQUENCE</scope>
    <source>
        <strain evidence="14">IBT 30069</strain>
    </source>
</reference>
<dbReference type="GO" id="GO:0016887">
    <property type="term" value="F:ATP hydrolysis activity"/>
    <property type="evidence" value="ECO:0007669"/>
    <property type="project" value="InterPro"/>
</dbReference>
<feature type="transmembrane region" description="Helical" evidence="11">
    <location>
        <begin position="952"/>
        <end position="977"/>
    </location>
</feature>
<dbReference type="InterPro" id="IPR050173">
    <property type="entry name" value="ABC_transporter_C-like"/>
</dbReference>
<dbReference type="InterPro" id="IPR044726">
    <property type="entry name" value="ABCC_6TM_D2"/>
</dbReference>
<keyword evidence="10" id="KW-0325">Glycoprotein</keyword>
<accession>A0A9W9KIK9</accession>
<dbReference type="PROSITE" id="PS00211">
    <property type="entry name" value="ABC_TRANSPORTER_1"/>
    <property type="match status" value="1"/>
</dbReference>
<keyword evidence="7" id="KW-0067">ATP-binding</keyword>
<dbReference type="InterPro" id="IPR056227">
    <property type="entry name" value="TMD0_ABC"/>
</dbReference>
<dbReference type="Pfam" id="PF24357">
    <property type="entry name" value="TMD0_ABC"/>
    <property type="match status" value="1"/>
</dbReference>
<dbReference type="Proteomes" id="UP001149165">
    <property type="component" value="Unassembled WGS sequence"/>
</dbReference>
<evidence type="ECO:0000259" key="12">
    <source>
        <dbReference type="PROSITE" id="PS50893"/>
    </source>
</evidence>
<evidence type="ECO:0000256" key="6">
    <source>
        <dbReference type="ARBA" id="ARBA00022741"/>
    </source>
</evidence>
<feature type="transmembrane region" description="Helical" evidence="11">
    <location>
        <begin position="899"/>
        <end position="932"/>
    </location>
</feature>
<evidence type="ECO:0000256" key="11">
    <source>
        <dbReference type="SAM" id="Phobius"/>
    </source>
</evidence>
<evidence type="ECO:0000256" key="1">
    <source>
        <dbReference type="ARBA" id="ARBA00004651"/>
    </source>
</evidence>
<feature type="transmembrane region" description="Helical" evidence="11">
    <location>
        <begin position="528"/>
        <end position="550"/>
    </location>
</feature>
<dbReference type="PANTHER" id="PTHR24223">
    <property type="entry name" value="ATP-BINDING CASSETTE SUB-FAMILY C"/>
    <property type="match status" value="1"/>
</dbReference>
<evidence type="ECO:0000259" key="13">
    <source>
        <dbReference type="PROSITE" id="PS50929"/>
    </source>
</evidence>
<feature type="transmembrane region" description="Helical" evidence="11">
    <location>
        <begin position="1131"/>
        <end position="1154"/>
    </location>
</feature>
<protein>
    <submittedName>
        <fullName evidence="14">ABC transporter</fullName>
    </submittedName>
</protein>
<feature type="domain" description="ABC transporter" evidence="12">
    <location>
        <begin position="592"/>
        <end position="834"/>
    </location>
</feature>
<dbReference type="InterPro" id="IPR003439">
    <property type="entry name" value="ABC_transporter-like_ATP-bd"/>
</dbReference>
<feature type="transmembrane region" description="Helical" evidence="11">
    <location>
        <begin position="492"/>
        <end position="522"/>
    </location>
</feature>
<feature type="transmembrane region" description="Helical" evidence="11">
    <location>
        <begin position="65"/>
        <end position="86"/>
    </location>
</feature>
<dbReference type="EMBL" id="JAPQKH010000003">
    <property type="protein sequence ID" value="KAJ5107116.1"/>
    <property type="molecule type" value="Genomic_DNA"/>
</dbReference>
<dbReference type="SMART" id="SM00382">
    <property type="entry name" value="AAA"/>
    <property type="match status" value="2"/>
</dbReference>
<dbReference type="PANTHER" id="PTHR24223:SF404">
    <property type="entry name" value="ABC MULTIDRUG TRANSPORTER (EUROFUNG)-RELATED"/>
    <property type="match status" value="1"/>
</dbReference>
<organism evidence="14 15">
    <name type="scientific">Penicillium angulare</name>
    <dbReference type="NCBI Taxonomy" id="116970"/>
    <lineage>
        <taxon>Eukaryota</taxon>
        <taxon>Fungi</taxon>
        <taxon>Dikarya</taxon>
        <taxon>Ascomycota</taxon>
        <taxon>Pezizomycotina</taxon>
        <taxon>Eurotiomycetes</taxon>
        <taxon>Eurotiomycetidae</taxon>
        <taxon>Eurotiales</taxon>
        <taxon>Aspergillaceae</taxon>
        <taxon>Penicillium</taxon>
    </lineage>
</organism>
<feature type="transmembrane region" description="Helical" evidence="11">
    <location>
        <begin position="1036"/>
        <end position="1053"/>
    </location>
</feature>
<dbReference type="CDD" id="cd03250">
    <property type="entry name" value="ABCC_MRP_domain1"/>
    <property type="match status" value="1"/>
</dbReference>
<dbReference type="PROSITE" id="PS50929">
    <property type="entry name" value="ABC_TM1F"/>
    <property type="match status" value="2"/>
</dbReference>
<proteinExistence type="inferred from homology"/>
<evidence type="ECO:0000256" key="4">
    <source>
        <dbReference type="ARBA" id="ARBA00022475"/>
    </source>
</evidence>
<keyword evidence="6" id="KW-0547">Nucleotide-binding</keyword>
<keyword evidence="8 11" id="KW-1133">Transmembrane helix</keyword>
<evidence type="ECO:0000256" key="10">
    <source>
        <dbReference type="ARBA" id="ARBA00023180"/>
    </source>
</evidence>
<dbReference type="Gene3D" id="1.20.1560.10">
    <property type="entry name" value="ABC transporter type 1, transmembrane domain"/>
    <property type="match status" value="2"/>
</dbReference>
<dbReference type="InterPro" id="IPR017871">
    <property type="entry name" value="ABC_transporter-like_CS"/>
</dbReference>
<dbReference type="CDD" id="cd03244">
    <property type="entry name" value="ABCC_MRP_domain2"/>
    <property type="match status" value="1"/>
</dbReference>
<feature type="transmembrane region" description="Helical" evidence="11">
    <location>
        <begin position="409"/>
        <end position="434"/>
    </location>
</feature>
<dbReference type="SUPFAM" id="SSF52540">
    <property type="entry name" value="P-loop containing nucleoside triphosphate hydrolases"/>
    <property type="match status" value="2"/>
</dbReference>
<dbReference type="GO" id="GO:0005886">
    <property type="term" value="C:plasma membrane"/>
    <property type="evidence" value="ECO:0007669"/>
    <property type="project" value="UniProtKB-SubCell"/>
</dbReference>
<feature type="transmembrane region" description="Helical" evidence="11">
    <location>
        <begin position="315"/>
        <end position="336"/>
    </location>
</feature>
<dbReference type="PROSITE" id="PS50893">
    <property type="entry name" value="ABC_TRANSPORTER_2"/>
    <property type="match status" value="2"/>
</dbReference>
<comment type="similarity">
    <text evidence="2">Belongs to the ABC transporter superfamily. ABCC family. Conjugate transporter (TC 3.A.1.208) subfamily.</text>
</comment>
<evidence type="ECO:0000256" key="5">
    <source>
        <dbReference type="ARBA" id="ARBA00022692"/>
    </source>
</evidence>